<keyword evidence="2" id="KW-0813">Transport</keyword>
<dbReference type="GO" id="GO:0015035">
    <property type="term" value="F:protein-disulfide reductase activity"/>
    <property type="evidence" value="ECO:0007669"/>
    <property type="project" value="UniProtKB-UniRule"/>
</dbReference>
<dbReference type="Pfam" id="PF00581">
    <property type="entry name" value="Rhodanese"/>
    <property type="match status" value="1"/>
</dbReference>
<keyword evidence="5" id="KW-0676">Redox-active center</keyword>
<comment type="similarity">
    <text evidence="1">Belongs to the thioredoxin family.</text>
</comment>
<dbReference type="PROSITE" id="PS00194">
    <property type="entry name" value="THIOREDOXIN_1"/>
    <property type="match status" value="1"/>
</dbReference>
<reference evidence="10 11" key="1">
    <citation type="submission" date="2018-07" db="EMBL/GenBank/DDBJ databases">
        <title>Genome sequencing of Runella.</title>
        <authorList>
            <person name="Baek M.-G."/>
            <person name="Yi H."/>
        </authorList>
    </citation>
    <scope>NUCLEOTIDE SEQUENCE [LARGE SCALE GENOMIC DNA]</scope>
    <source>
        <strain evidence="10 11">HYN0085</strain>
    </source>
</reference>
<dbReference type="Gene3D" id="3.40.250.10">
    <property type="entry name" value="Rhodanese-like domain"/>
    <property type="match status" value="1"/>
</dbReference>
<dbReference type="KEGG" id="run:DR864_03205"/>
<dbReference type="AlphaFoldDB" id="A0A344TRW2"/>
<keyword evidence="3" id="KW-0249">Electron transport</keyword>
<evidence type="ECO:0000256" key="2">
    <source>
        <dbReference type="ARBA" id="ARBA00022448"/>
    </source>
</evidence>
<dbReference type="Pfam" id="PF00085">
    <property type="entry name" value="Thioredoxin"/>
    <property type="match status" value="1"/>
</dbReference>
<dbReference type="InterPro" id="IPR013766">
    <property type="entry name" value="Thioredoxin_domain"/>
</dbReference>
<feature type="domain" description="Rhodanese" evidence="8">
    <location>
        <begin position="45"/>
        <end position="135"/>
    </location>
</feature>
<organism evidence="10 11">
    <name type="scientific">Runella rosea</name>
    <dbReference type="NCBI Taxonomy" id="2259595"/>
    <lineage>
        <taxon>Bacteria</taxon>
        <taxon>Pseudomonadati</taxon>
        <taxon>Bacteroidota</taxon>
        <taxon>Cytophagia</taxon>
        <taxon>Cytophagales</taxon>
        <taxon>Spirosomataceae</taxon>
        <taxon>Runella</taxon>
    </lineage>
</organism>
<keyword evidence="11" id="KW-1185">Reference proteome</keyword>
<dbReference type="PANTHER" id="PTHR45663">
    <property type="entry name" value="GEO12009P1"/>
    <property type="match status" value="1"/>
</dbReference>
<evidence type="ECO:0000256" key="4">
    <source>
        <dbReference type="ARBA" id="ARBA00023157"/>
    </source>
</evidence>
<dbReference type="CDD" id="cd02947">
    <property type="entry name" value="TRX_family"/>
    <property type="match status" value="1"/>
</dbReference>
<name>A0A344TRW2_9BACT</name>
<accession>A0A344TRW2</accession>
<dbReference type="PANTHER" id="PTHR45663:SF11">
    <property type="entry name" value="GEO12009P1"/>
    <property type="match status" value="1"/>
</dbReference>
<keyword evidence="7" id="KW-0732">Signal</keyword>
<evidence type="ECO:0000256" key="1">
    <source>
        <dbReference type="ARBA" id="ARBA00008987"/>
    </source>
</evidence>
<dbReference type="Gene3D" id="3.40.30.10">
    <property type="entry name" value="Glutaredoxin"/>
    <property type="match status" value="1"/>
</dbReference>
<dbReference type="SUPFAM" id="SSF52833">
    <property type="entry name" value="Thioredoxin-like"/>
    <property type="match status" value="1"/>
</dbReference>
<dbReference type="InterPro" id="IPR017937">
    <property type="entry name" value="Thioredoxin_CS"/>
</dbReference>
<gene>
    <name evidence="10" type="primary">trxA</name>
    <name evidence="10" type="ORF">DR864_03205</name>
</gene>
<dbReference type="GO" id="GO:0005737">
    <property type="term" value="C:cytoplasm"/>
    <property type="evidence" value="ECO:0007669"/>
    <property type="project" value="TreeGrafter"/>
</dbReference>
<evidence type="ECO:0000256" key="3">
    <source>
        <dbReference type="ARBA" id="ARBA00022982"/>
    </source>
</evidence>
<proteinExistence type="inferred from homology"/>
<keyword evidence="4" id="KW-1015">Disulfide bond</keyword>
<dbReference type="PROSITE" id="PS51352">
    <property type="entry name" value="THIOREDOXIN_2"/>
    <property type="match status" value="1"/>
</dbReference>
<sequence>MTKYSFILLIALIFVFNACNPKGEGGGETTGGALSAKEFKAKIDANPAITVVDVRTPEEFAGGHLLNAHNIDWNSNGFENKIDGFERDKPILVYCLSGGRSADAAQKMRSFGFTQVFELEGGMMKWRAEGLPETTAETPKPTGMSRQQFDELLNSEKLVLVDFYADWCAPCKKMAPFLEEIKTEKAHKVNLVRINTDDNQELAQQLGIEGLPTLLLFKNKTLVWQNVGYIGKEEVEKQLN</sequence>
<dbReference type="RefSeq" id="WP_114070127.1">
    <property type="nucleotide sequence ID" value="NZ_CP030850.1"/>
</dbReference>
<evidence type="ECO:0000313" key="10">
    <source>
        <dbReference type="EMBL" id="AXE21383.1"/>
    </source>
</evidence>
<dbReference type="SUPFAM" id="SSF52821">
    <property type="entry name" value="Rhodanese/Cell cycle control phosphatase"/>
    <property type="match status" value="1"/>
</dbReference>
<dbReference type="PROSITE" id="PS50206">
    <property type="entry name" value="RHODANESE_3"/>
    <property type="match status" value="1"/>
</dbReference>
<dbReference type="OrthoDB" id="9808735at2"/>
<evidence type="ECO:0000256" key="6">
    <source>
        <dbReference type="NCBIfam" id="TIGR01068"/>
    </source>
</evidence>
<feature type="domain" description="Thioredoxin" evidence="9">
    <location>
        <begin position="127"/>
        <end position="240"/>
    </location>
</feature>
<dbReference type="InterPro" id="IPR005746">
    <property type="entry name" value="Thioredoxin"/>
</dbReference>
<feature type="chain" id="PRO_5016996821" description="Thioredoxin" evidence="7">
    <location>
        <begin position="19"/>
        <end position="240"/>
    </location>
</feature>
<dbReference type="PRINTS" id="PR00421">
    <property type="entry name" value="THIOREDOXIN"/>
</dbReference>
<dbReference type="InterPro" id="IPR001763">
    <property type="entry name" value="Rhodanese-like_dom"/>
</dbReference>
<dbReference type="Proteomes" id="UP000251993">
    <property type="component" value="Chromosome"/>
</dbReference>
<dbReference type="InterPro" id="IPR036249">
    <property type="entry name" value="Thioredoxin-like_sf"/>
</dbReference>
<dbReference type="NCBIfam" id="TIGR01068">
    <property type="entry name" value="thioredoxin"/>
    <property type="match status" value="1"/>
</dbReference>
<dbReference type="SMART" id="SM00450">
    <property type="entry name" value="RHOD"/>
    <property type="match status" value="1"/>
</dbReference>
<dbReference type="CDD" id="cd00158">
    <property type="entry name" value="RHOD"/>
    <property type="match status" value="1"/>
</dbReference>
<evidence type="ECO:0000259" key="8">
    <source>
        <dbReference type="PROSITE" id="PS50206"/>
    </source>
</evidence>
<dbReference type="InterPro" id="IPR036873">
    <property type="entry name" value="Rhodanese-like_dom_sf"/>
</dbReference>
<evidence type="ECO:0000256" key="5">
    <source>
        <dbReference type="ARBA" id="ARBA00023284"/>
    </source>
</evidence>
<feature type="signal peptide" evidence="7">
    <location>
        <begin position="1"/>
        <end position="18"/>
    </location>
</feature>
<evidence type="ECO:0000313" key="11">
    <source>
        <dbReference type="Proteomes" id="UP000251993"/>
    </source>
</evidence>
<protein>
    <recommendedName>
        <fullName evidence="6">Thioredoxin</fullName>
    </recommendedName>
</protein>
<dbReference type="FunFam" id="3.40.30.10:FF:000001">
    <property type="entry name" value="Thioredoxin"/>
    <property type="match status" value="1"/>
</dbReference>
<evidence type="ECO:0000256" key="7">
    <source>
        <dbReference type="SAM" id="SignalP"/>
    </source>
</evidence>
<dbReference type="EMBL" id="CP030850">
    <property type="protein sequence ID" value="AXE21383.1"/>
    <property type="molecule type" value="Genomic_DNA"/>
</dbReference>
<evidence type="ECO:0000259" key="9">
    <source>
        <dbReference type="PROSITE" id="PS51352"/>
    </source>
</evidence>